<dbReference type="Pfam" id="PF01527">
    <property type="entry name" value="HTH_Tnp_1"/>
    <property type="match status" value="1"/>
</dbReference>
<comment type="caution">
    <text evidence="1">The sequence shown here is derived from an EMBL/GenBank/DDBJ whole genome shotgun (WGS) entry which is preliminary data.</text>
</comment>
<dbReference type="Proteomes" id="UP000241010">
    <property type="component" value="Unassembled WGS sequence"/>
</dbReference>
<dbReference type="EMBL" id="PZKG01000084">
    <property type="protein sequence ID" value="PTE20771.1"/>
    <property type="molecule type" value="Genomic_DNA"/>
</dbReference>
<evidence type="ECO:0008006" key="3">
    <source>
        <dbReference type="Google" id="ProtNLM"/>
    </source>
</evidence>
<evidence type="ECO:0000313" key="2">
    <source>
        <dbReference type="Proteomes" id="UP000241010"/>
    </source>
</evidence>
<accession>A0A2T4JS76</accession>
<evidence type="ECO:0000313" key="1">
    <source>
        <dbReference type="EMBL" id="PTE20771.1"/>
    </source>
</evidence>
<dbReference type="GO" id="GO:0004803">
    <property type="term" value="F:transposase activity"/>
    <property type="evidence" value="ECO:0007669"/>
    <property type="project" value="InterPro"/>
</dbReference>
<dbReference type="GO" id="GO:0006313">
    <property type="term" value="P:DNA transposition"/>
    <property type="evidence" value="ECO:0007669"/>
    <property type="project" value="InterPro"/>
</dbReference>
<sequence length="38" mass="4258">MRRRHGISCATFYAWKSKFGGMGVSDARLLKALKEMPG</sequence>
<organism evidence="1 2">
    <name type="scientific">Cereibacter changlensis JA139</name>
    <dbReference type="NCBI Taxonomy" id="1188249"/>
    <lineage>
        <taxon>Bacteria</taxon>
        <taxon>Pseudomonadati</taxon>
        <taxon>Pseudomonadota</taxon>
        <taxon>Alphaproteobacteria</taxon>
        <taxon>Rhodobacterales</taxon>
        <taxon>Paracoccaceae</taxon>
        <taxon>Cereibacter</taxon>
    </lineage>
</organism>
<dbReference type="AlphaFoldDB" id="A0A2T4JS76"/>
<keyword evidence="2" id="KW-1185">Reference proteome</keyword>
<dbReference type="OrthoDB" id="9813285at2"/>
<gene>
    <name evidence="1" type="ORF">C5F48_15745</name>
</gene>
<reference evidence="1 2" key="1">
    <citation type="submission" date="2018-03" db="EMBL/GenBank/DDBJ databases">
        <title>Cereibacter changlensis.</title>
        <authorList>
            <person name="Meyer T.E."/>
            <person name="Miller S."/>
            <person name="Lodha T."/>
            <person name="Gandham S."/>
            <person name="Chintalapati S."/>
            <person name="Chintalapati V.R."/>
        </authorList>
    </citation>
    <scope>NUCLEOTIDE SEQUENCE [LARGE SCALE GENOMIC DNA]</scope>
    <source>
        <strain evidence="1 2">JA139</strain>
    </source>
</reference>
<dbReference type="GO" id="GO:0003677">
    <property type="term" value="F:DNA binding"/>
    <property type="evidence" value="ECO:0007669"/>
    <property type="project" value="InterPro"/>
</dbReference>
<protein>
    <recommendedName>
        <fullName evidence="3">IS3 family transposase</fullName>
    </recommendedName>
</protein>
<name>A0A2T4JS76_9RHOB</name>
<proteinExistence type="predicted"/>
<dbReference type="InterPro" id="IPR002514">
    <property type="entry name" value="Transposase_8"/>
</dbReference>